<evidence type="ECO:0000256" key="1">
    <source>
        <dbReference type="SAM" id="MobiDB-lite"/>
    </source>
</evidence>
<dbReference type="EMBL" id="JARAKH010000049">
    <property type="protein sequence ID" value="KAK8375733.1"/>
    <property type="molecule type" value="Genomic_DNA"/>
</dbReference>
<comment type="caution">
    <text evidence="2">The sequence shown here is derived from an EMBL/GenBank/DDBJ whole genome shotgun (WGS) entry which is preliminary data.</text>
</comment>
<protein>
    <submittedName>
        <fullName evidence="2">Uncharacterized protein</fullName>
    </submittedName>
</protein>
<organism evidence="2 3">
    <name type="scientific">Scylla paramamosain</name>
    <name type="common">Mud crab</name>
    <dbReference type="NCBI Taxonomy" id="85552"/>
    <lineage>
        <taxon>Eukaryota</taxon>
        <taxon>Metazoa</taxon>
        <taxon>Ecdysozoa</taxon>
        <taxon>Arthropoda</taxon>
        <taxon>Crustacea</taxon>
        <taxon>Multicrustacea</taxon>
        <taxon>Malacostraca</taxon>
        <taxon>Eumalacostraca</taxon>
        <taxon>Eucarida</taxon>
        <taxon>Decapoda</taxon>
        <taxon>Pleocyemata</taxon>
        <taxon>Brachyura</taxon>
        <taxon>Eubrachyura</taxon>
        <taxon>Portunoidea</taxon>
        <taxon>Portunidae</taxon>
        <taxon>Portuninae</taxon>
        <taxon>Scylla</taxon>
    </lineage>
</organism>
<dbReference type="Proteomes" id="UP001487740">
    <property type="component" value="Unassembled WGS sequence"/>
</dbReference>
<sequence length="229" mass="25424">MSSTQNSRIQACRDSAEVACANFHPTYSSWPYIRESEMRSGCDRAVGAVGCSPVISEAAAAAALARANEAEEKKREARAKDERRRKAAKRAEEEEIETMKKAAAAAKQESRQRVTKDHMEDHVHHRGVRPKEKTLEYHSQSAQSNAQQNTPVTTEIKQSSKYSSEKEIVSQRGIEALNPPTFSNTPLTITTTARIVTLMAKGSNLPITTTTKYNSRSNRELQHVLPQEG</sequence>
<feature type="compositionally biased region" description="Basic and acidic residues" evidence="1">
    <location>
        <begin position="69"/>
        <end position="100"/>
    </location>
</feature>
<feature type="compositionally biased region" description="Polar residues" evidence="1">
    <location>
        <begin position="150"/>
        <end position="162"/>
    </location>
</feature>
<feature type="compositionally biased region" description="Low complexity" evidence="1">
    <location>
        <begin position="139"/>
        <end position="149"/>
    </location>
</feature>
<gene>
    <name evidence="2" type="ORF">O3P69_008475</name>
</gene>
<evidence type="ECO:0000313" key="3">
    <source>
        <dbReference type="Proteomes" id="UP001487740"/>
    </source>
</evidence>
<dbReference type="AlphaFoldDB" id="A0AAW0SK81"/>
<feature type="region of interest" description="Disordered" evidence="1">
    <location>
        <begin position="69"/>
        <end position="164"/>
    </location>
</feature>
<proteinExistence type="predicted"/>
<name>A0AAW0SK81_SCYPA</name>
<keyword evidence="3" id="KW-1185">Reference proteome</keyword>
<evidence type="ECO:0000313" key="2">
    <source>
        <dbReference type="EMBL" id="KAK8375733.1"/>
    </source>
</evidence>
<accession>A0AAW0SK81</accession>
<reference evidence="2 3" key="1">
    <citation type="submission" date="2023-03" db="EMBL/GenBank/DDBJ databases">
        <title>High-quality genome of Scylla paramamosain provides insights in environmental adaptation.</title>
        <authorList>
            <person name="Zhang L."/>
        </authorList>
    </citation>
    <scope>NUCLEOTIDE SEQUENCE [LARGE SCALE GENOMIC DNA]</scope>
    <source>
        <strain evidence="2">LZ_2023a</strain>
        <tissue evidence="2">Muscle</tissue>
    </source>
</reference>
<feature type="compositionally biased region" description="Basic and acidic residues" evidence="1">
    <location>
        <begin position="108"/>
        <end position="136"/>
    </location>
</feature>